<dbReference type="RefSeq" id="WP_202244052.1">
    <property type="nucleotide sequence ID" value="NZ_JAESIY010000004.1"/>
</dbReference>
<dbReference type="EMBL" id="JAESIY010000004">
    <property type="protein sequence ID" value="MBL3656263.1"/>
    <property type="molecule type" value="Genomic_DNA"/>
</dbReference>
<dbReference type="AlphaFoldDB" id="A0A937F925"/>
<evidence type="ECO:0000313" key="2">
    <source>
        <dbReference type="EMBL" id="MBL3656263.1"/>
    </source>
</evidence>
<accession>A0A937F925</accession>
<sequence length="154" mass="17443">MMKIISTIFLTSLFFFASSRAVVFNALNEGTLEKIDHALSNLQGDENDVKAYKGTLLMTKAGLVNGPMNKLDHFKEGRELLEDAIESRNANVEYRFLRLTIQEHVPGILNYNDEIEEDKALILRGYPELDADLKGYIKDYAKQSTVLKAEDLID</sequence>
<keyword evidence="3" id="KW-1185">Reference proteome</keyword>
<evidence type="ECO:0000313" key="3">
    <source>
        <dbReference type="Proteomes" id="UP000659388"/>
    </source>
</evidence>
<dbReference type="Proteomes" id="UP000659388">
    <property type="component" value="Unassembled WGS sequence"/>
</dbReference>
<gene>
    <name evidence="2" type="ORF">JL102_08990</name>
</gene>
<name>A0A937F925_9BACT</name>
<feature type="signal peptide" evidence="1">
    <location>
        <begin position="1"/>
        <end position="21"/>
    </location>
</feature>
<feature type="chain" id="PRO_5037602282" evidence="1">
    <location>
        <begin position="22"/>
        <end position="154"/>
    </location>
</feature>
<evidence type="ECO:0000256" key="1">
    <source>
        <dbReference type="SAM" id="SignalP"/>
    </source>
</evidence>
<proteinExistence type="predicted"/>
<comment type="caution">
    <text evidence="2">The sequence shown here is derived from an EMBL/GenBank/DDBJ whole genome shotgun (WGS) entry which is preliminary data.</text>
</comment>
<organism evidence="2 3">
    <name type="scientific">Fulvivirga sediminis</name>
    <dbReference type="NCBI Taxonomy" id="2803949"/>
    <lineage>
        <taxon>Bacteria</taxon>
        <taxon>Pseudomonadati</taxon>
        <taxon>Bacteroidota</taxon>
        <taxon>Cytophagia</taxon>
        <taxon>Cytophagales</taxon>
        <taxon>Fulvivirgaceae</taxon>
        <taxon>Fulvivirga</taxon>
    </lineage>
</organism>
<reference evidence="2" key="1">
    <citation type="submission" date="2021-01" db="EMBL/GenBank/DDBJ databases">
        <title>Fulvivirga kasyanovii gen. nov., sp nov., a novel member of the phylum Bacteroidetes isolated from seawater in a mussel farm.</title>
        <authorList>
            <person name="Zhao L.-H."/>
            <person name="Wang Z.-J."/>
        </authorList>
    </citation>
    <scope>NUCLEOTIDE SEQUENCE</scope>
    <source>
        <strain evidence="2">2943</strain>
    </source>
</reference>
<keyword evidence="1" id="KW-0732">Signal</keyword>
<protein>
    <submittedName>
        <fullName evidence="2">Uncharacterized protein</fullName>
    </submittedName>
</protein>